<keyword evidence="1" id="KW-0004">4Fe-4S</keyword>
<dbReference type="InterPro" id="IPR017896">
    <property type="entry name" value="4Fe4S_Fe-S-bd"/>
</dbReference>
<feature type="region of interest" description="Disordered" evidence="5">
    <location>
        <begin position="315"/>
        <end position="363"/>
    </location>
</feature>
<keyword evidence="10" id="KW-1185">Reference proteome</keyword>
<dbReference type="InterPro" id="IPR006311">
    <property type="entry name" value="TAT_signal"/>
</dbReference>
<evidence type="ECO:0000313" key="10">
    <source>
        <dbReference type="Proteomes" id="UP000186165"/>
    </source>
</evidence>
<keyword evidence="3" id="KW-0408">Iron</keyword>
<keyword evidence="2" id="KW-0479">Metal-binding</keyword>
<evidence type="ECO:0000256" key="3">
    <source>
        <dbReference type="ARBA" id="ARBA00023004"/>
    </source>
</evidence>
<dbReference type="InterPro" id="IPR031604">
    <property type="entry name" value="Ferredoxin_N"/>
</dbReference>
<proteinExistence type="predicted"/>
<dbReference type="GO" id="GO:0016491">
    <property type="term" value="F:oxidoreductase activity"/>
    <property type="evidence" value="ECO:0007669"/>
    <property type="project" value="UniProtKB-ARBA"/>
</dbReference>
<sequence>MTDKIDTDDIDDVVGDILADVDADETLGKQMATDARRVSAGELSRAEFEDRYAEDVAEEFGTDLTGGTAGASMPGTPSVMDQASRRSVLKAAGVAAVGAAAVGAGVSSNNAAAQSDSGSSVQRGMVLDTETCIKCLSCVEACKEENHTPEGHFWMEVHRYQRADEEYDGPTDCDSLQRPCQHCEDAPCIEVCPNNSRFKTENGRTVCDYDTCLGCKYCEVACPYHVNSFVGTGVPEYLDGPFEGQRRDAEGHWLAGTPPEGSCSKCTFCIHREWDDELRGTTACEEACPVDAIHFGDLNDPESAPNQYLEDYDESETFKARSEVSDPNVIYVGDEPEGVEVEPVPGPTTHQDLGLEESEPTGH</sequence>
<evidence type="ECO:0000259" key="6">
    <source>
        <dbReference type="PROSITE" id="PS51379"/>
    </source>
</evidence>
<accession>A0A1D8S5U5</accession>
<dbReference type="PROSITE" id="PS51379">
    <property type="entry name" value="4FE4S_FER_2"/>
    <property type="match status" value="2"/>
</dbReference>
<dbReference type="Proteomes" id="UP000186165">
    <property type="component" value="Chromosome"/>
</dbReference>
<dbReference type="GO" id="GO:0051539">
    <property type="term" value="F:4 iron, 4 sulfur cluster binding"/>
    <property type="evidence" value="ECO:0007669"/>
    <property type="project" value="UniProtKB-KW"/>
</dbReference>
<organism evidence="7 9">
    <name type="scientific">Halodesulfurarchaeum formicicum</name>
    <dbReference type="NCBI Taxonomy" id="1873524"/>
    <lineage>
        <taxon>Archaea</taxon>
        <taxon>Methanobacteriati</taxon>
        <taxon>Methanobacteriota</taxon>
        <taxon>Stenosarchaea group</taxon>
        <taxon>Halobacteria</taxon>
        <taxon>Halobacteriales</taxon>
        <taxon>Halobacteriaceae</taxon>
        <taxon>Halodesulfurarchaeum</taxon>
    </lineage>
</organism>
<dbReference type="GeneID" id="30418154"/>
<dbReference type="KEGG" id="hhsr:HSR6_1626"/>
<evidence type="ECO:0000313" key="9">
    <source>
        <dbReference type="Proteomes" id="UP000185608"/>
    </source>
</evidence>
<evidence type="ECO:0000256" key="5">
    <source>
        <dbReference type="SAM" id="MobiDB-lite"/>
    </source>
</evidence>
<feature type="compositionally biased region" description="Acidic residues" evidence="5">
    <location>
        <begin position="354"/>
        <end position="363"/>
    </location>
</feature>
<feature type="domain" description="4Fe-4S ferredoxin-type" evidence="6">
    <location>
        <begin position="123"/>
        <end position="152"/>
    </location>
</feature>
<feature type="domain" description="4Fe-4S ferredoxin-type" evidence="6">
    <location>
        <begin position="203"/>
        <end position="232"/>
    </location>
</feature>
<dbReference type="PANTHER" id="PTHR43177:SF3">
    <property type="entry name" value="PROTEIN NRFC HOMOLOG"/>
    <property type="match status" value="1"/>
</dbReference>
<evidence type="ECO:0000313" key="8">
    <source>
        <dbReference type="EMBL" id="APE96066.1"/>
    </source>
</evidence>
<accession>A0A1J1AD29</accession>
<dbReference type="InterPro" id="IPR050954">
    <property type="entry name" value="ET_IronSulfur_Cluster-Binding"/>
</dbReference>
<dbReference type="AlphaFoldDB" id="A0A1D8S5U5"/>
<dbReference type="STRING" id="1873524.HSR6_1626"/>
<dbReference type="SUPFAM" id="SSF54862">
    <property type="entry name" value="4Fe-4S ferredoxins"/>
    <property type="match status" value="1"/>
</dbReference>
<evidence type="ECO:0000313" key="7">
    <source>
        <dbReference type="EMBL" id="AOW80729.1"/>
    </source>
</evidence>
<dbReference type="PANTHER" id="PTHR43177">
    <property type="entry name" value="PROTEIN NRFC"/>
    <property type="match status" value="1"/>
</dbReference>
<dbReference type="Pfam" id="PF13247">
    <property type="entry name" value="Fer4_11"/>
    <property type="match status" value="1"/>
</dbReference>
<dbReference type="PROSITE" id="PS00198">
    <property type="entry name" value="4FE4S_FER_1"/>
    <property type="match status" value="1"/>
</dbReference>
<evidence type="ECO:0000256" key="4">
    <source>
        <dbReference type="ARBA" id="ARBA00023014"/>
    </source>
</evidence>
<dbReference type="RefSeq" id="WP_070365401.1">
    <property type="nucleotide sequence ID" value="NZ_CP016070.1"/>
</dbReference>
<dbReference type="Proteomes" id="UP000185608">
    <property type="component" value="Chromosome"/>
</dbReference>
<reference evidence="8" key="3">
    <citation type="journal article" date="2017" name="ISME J.">
        <title>Discovery of anaerobic lithoheterotrophic haloarchaea, ubiquitous in hypersaline habitats.</title>
        <authorList>
            <person name="Sorokin D.Y."/>
            <person name="Messina E."/>
            <person name="Smedile F."/>
            <person name="Roman P."/>
            <person name="Damste J.S.S."/>
            <person name="Ciordia S."/>
            <person name="Mena M.C."/>
            <person name="Ferrer M."/>
            <person name="Golyshin P.N."/>
            <person name="Kublanov I.V."/>
            <person name="Samarov N.I."/>
            <person name="Toshchakov S.V."/>
            <person name="La Cono V."/>
            <person name="Yakimov M.M."/>
        </authorList>
    </citation>
    <scope>NUCLEOTIDE SEQUENCE</scope>
    <source>
        <strain evidence="8">HSR6</strain>
    </source>
</reference>
<dbReference type="InterPro" id="IPR017900">
    <property type="entry name" value="4Fe4S_Fe_S_CS"/>
</dbReference>
<reference evidence="10" key="2">
    <citation type="submission" date="2016-08" db="EMBL/GenBank/DDBJ databases">
        <title>Discovery of first anaerobic lithoheterotrophic haloarchae widely represented in hypersaline habitats.</title>
        <authorList>
            <person name="Sorokin D.Y."/>
            <person name="Kublanov I.V."/>
            <person name="Roman P."/>
            <person name="Sinninghe Damste J.S."/>
            <person name="Golyshin P.N."/>
            <person name="Rojo D."/>
            <person name="Ciordia S."/>
            <person name="Mena Md.C."/>
            <person name="Ferrer M."/>
            <person name="Smedile F."/>
            <person name="Messina E."/>
            <person name="La Cono V."/>
            <person name="Yakimov M.M."/>
        </authorList>
    </citation>
    <scope>NUCLEOTIDE SEQUENCE [LARGE SCALE GENOMIC DNA]</scope>
    <source>
        <strain evidence="10">HSR6</strain>
    </source>
</reference>
<dbReference type="CDD" id="cd10551">
    <property type="entry name" value="PsrB"/>
    <property type="match status" value="1"/>
</dbReference>
<dbReference type="KEGG" id="halh:HTSR_1556"/>
<dbReference type="Gene3D" id="3.30.70.20">
    <property type="match status" value="2"/>
</dbReference>
<evidence type="ECO:0000256" key="1">
    <source>
        <dbReference type="ARBA" id="ARBA00022485"/>
    </source>
</evidence>
<name>A0A1D8S5U5_9EURY</name>
<keyword evidence="4" id="KW-0411">Iron-sulfur</keyword>
<dbReference type="OrthoDB" id="2837at2157"/>
<feature type="region of interest" description="Disordered" evidence="5">
    <location>
        <begin position="63"/>
        <end position="84"/>
    </location>
</feature>
<evidence type="ECO:0000256" key="2">
    <source>
        <dbReference type="ARBA" id="ARBA00022723"/>
    </source>
</evidence>
<protein>
    <submittedName>
        <fullName evidence="7">4Fe-4S ferredoxin</fullName>
    </submittedName>
</protein>
<dbReference type="GO" id="GO:0046872">
    <property type="term" value="F:metal ion binding"/>
    <property type="evidence" value="ECO:0007669"/>
    <property type="project" value="UniProtKB-KW"/>
</dbReference>
<dbReference type="EMBL" id="CP016070">
    <property type="protein sequence ID" value="AOW80729.1"/>
    <property type="molecule type" value="Genomic_DNA"/>
</dbReference>
<gene>
    <name evidence="8" type="ORF">HSR6_1626</name>
    <name evidence="7" type="ORF">HTSR_1556</name>
</gene>
<dbReference type="Pfam" id="PF16947">
    <property type="entry name" value="Ferredoxin_N"/>
    <property type="match status" value="1"/>
</dbReference>
<dbReference type="EMBL" id="CP016804">
    <property type="protein sequence ID" value="APE96066.1"/>
    <property type="molecule type" value="Genomic_DNA"/>
</dbReference>
<reference evidence="7 9" key="1">
    <citation type="submission" date="2016-06" db="EMBL/GenBank/DDBJ databases">
        <title>Discovery of anaerobic lithoheterotrophic haloarchaeon capable of sulfur respiration by hydrogen and formate.</title>
        <authorList>
            <person name="Sorokin D.Y."/>
            <person name="Kublanov I.V."/>
            <person name="Roman P."/>
            <person name="Sinninghe Damste J.S."/>
            <person name="Golyshin P.N."/>
            <person name="Rojo D."/>
            <person name="Ciordia S."/>
            <person name="Mena Md.C."/>
            <person name="Ferrer M."/>
            <person name="Smedile F."/>
            <person name="Messina E."/>
            <person name="La Cono V."/>
            <person name="Yakimov M.M."/>
        </authorList>
    </citation>
    <scope>NUCLEOTIDE SEQUENCE [LARGE SCALE GENOMIC DNA]</scope>
    <source>
        <strain evidence="7 9">HTSR1</strain>
    </source>
</reference>
<dbReference type="PROSITE" id="PS51318">
    <property type="entry name" value="TAT"/>
    <property type="match status" value="1"/>
</dbReference>